<evidence type="ECO:0000256" key="4">
    <source>
        <dbReference type="SAM" id="MobiDB-lite"/>
    </source>
</evidence>
<evidence type="ECO:0000256" key="1">
    <source>
        <dbReference type="ARBA" id="ARBA00022490"/>
    </source>
</evidence>
<gene>
    <name evidence="5" type="ORF">GOBAR_AA35399</name>
</gene>
<dbReference type="Proteomes" id="UP000239757">
    <property type="component" value="Unassembled WGS sequence"/>
</dbReference>
<feature type="region of interest" description="Disordered" evidence="4">
    <location>
        <begin position="84"/>
        <end position="109"/>
    </location>
</feature>
<dbReference type="InterPro" id="IPR023194">
    <property type="entry name" value="eIF3-like_dom_sf"/>
</dbReference>
<dbReference type="GO" id="GO:0003743">
    <property type="term" value="F:translation initiation factor activity"/>
    <property type="evidence" value="ECO:0007669"/>
    <property type="project" value="UniProtKB-KW"/>
</dbReference>
<evidence type="ECO:0000256" key="3">
    <source>
        <dbReference type="ARBA" id="ARBA00022917"/>
    </source>
</evidence>
<dbReference type="GO" id="GO:0005852">
    <property type="term" value="C:eukaryotic translation initiation factor 3 complex"/>
    <property type="evidence" value="ECO:0007669"/>
    <property type="project" value="InterPro"/>
</dbReference>
<evidence type="ECO:0000313" key="5">
    <source>
        <dbReference type="EMBL" id="PPR85292.1"/>
    </source>
</evidence>
<dbReference type="Pfam" id="PF08597">
    <property type="entry name" value="eIF3_subunit"/>
    <property type="match status" value="1"/>
</dbReference>
<dbReference type="EMBL" id="KZ669463">
    <property type="protein sequence ID" value="PPR85292.1"/>
    <property type="molecule type" value="Genomic_DNA"/>
</dbReference>
<sequence length="109" mass="12424">MEDWDYKSMTELFSKKGDDKTLDNFIPKSENDFVEYAELISNKLCPYEKSYHYIAQLKAMMRLSLTSLKAVDVKDIASSNGKIAVKEKKSSKKRPRGLKAMGSMKSDSD</sequence>
<dbReference type="InterPro" id="IPR013906">
    <property type="entry name" value="eIF3j"/>
</dbReference>
<keyword evidence="3" id="KW-0648">Protein biosynthesis</keyword>
<proteinExistence type="predicted"/>
<dbReference type="AlphaFoldDB" id="A0A2P5W2G5"/>
<keyword evidence="1" id="KW-0963">Cytoplasm</keyword>
<evidence type="ECO:0000256" key="2">
    <source>
        <dbReference type="ARBA" id="ARBA00022540"/>
    </source>
</evidence>
<name>A0A2P5W2G5_GOSBA</name>
<dbReference type="PANTHER" id="PTHR21681">
    <property type="entry name" value="EUKARYOTIC TRANSLATION INITIATION FACTOR 3 SUBUNIT J"/>
    <property type="match status" value="1"/>
</dbReference>
<reference evidence="5 6" key="1">
    <citation type="submission" date="2015-01" db="EMBL/GenBank/DDBJ databases">
        <title>Genome of allotetraploid Gossypium barbadense reveals genomic plasticity and fiber elongation in cotton evolution.</title>
        <authorList>
            <person name="Chen X."/>
            <person name="Liu X."/>
            <person name="Zhao B."/>
            <person name="Zheng H."/>
            <person name="Hu Y."/>
            <person name="Lu G."/>
            <person name="Yang C."/>
            <person name="Chen J."/>
            <person name="Shan C."/>
            <person name="Zhang L."/>
            <person name="Zhou Y."/>
            <person name="Wang L."/>
            <person name="Guo W."/>
            <person name="Bai Y."/>
            <person name="Ruan J."/>
            <person name="Shangguan X."/>
            <person name="Mao Y."/>
            <person name="Jiang J."/>
            <person name="Zhu Y."/>
            <person name="Lei J."/>
            <person name="Kang H."/>
            <person name="Chen S."/>
            <person name="He X."/>
            <person name="Wang R."/>
            <person name="Wang Y."/>
            <person name="Chen J."/>
            <person name="Wang L."/>
            <person name="Yu S."/>
            <person name="Wang B."/>
            <person name="Wei J."/>
            <person name="Song S."/>
            <person name="Lu X."/>
            <person name="Gao Z."/>
            <person name="Gu W."/>
            <person name="Deng X."/>
            <person name="Ma D."/>
            <person name="Wang S."/>
            <person name="Liang W."/>
            <person name="Fang L."/>
            <person name="Cai C."/>
            <person name="Zhu X."/>
            <person name="Zhou B."/>
            <person name="Zhang Y."/>
            <person name="Chen Z."/>
            <person name="Xu S."/>
            <person name="Zhu R."/>
            <person name="Wang S."/>
            <person name="Zhang T."/>
            <person name="Zhao G."/>
        </authorList>
    </citation>
    <scope>NUCLEOTIDE SEQUENCE [LARGE SCALE GENOMIC DNA]</scope>
    <source>
        <strain evidence="6">cv. Xinhai21</strain>
        <tissue evidence="5">Leaf</tissue>
    </source>
</reference>
<evidence type="ECO:0000313" key="6">
    <source>
        <dbReference type="Proteomes" id="UP000239757"/>
    </source>
</evidence>
<protein>
    <submittedName>
        <fullName evidence="5">Uncharacterized protein</fullName>
    </submittedName>
</protein>
<keyword evidence="2" id="KW-0396">Initiation factor</keyword>
<organism evidence="5 6">
    <name type="scientific">Gossypium barbadense</name>
    <name type="common">Sea Island cotton</name>
    <name type="synonym">Hibiscus barbadensis</name>
    <dbReference type="NCBI Taxonomy" id="3634"/>
    <lineage>
        <taxon>Eukaryota</taxon>
        <taxon>Viridiplantae</taxon>
        <taxon>Streptophyta</taxon>
        <taxon>Embryophyta</taxon>
        <taxon>Tracheophyta</taxon>
        <taxon>Spermatophyta</taxon>
        <taxon>Magnoliopsida</taxon>
        <taxon>eudicotyledons</taxon>
        <taxon>Gunneridae</taxon>
        <taxon>Pentapetalae</taxon>
        <taxon>rosids</taxon>
        <taxon>malvids</taxon>
        <taxon>Malvales</taxon>
        <taxon>Malvaceae</taxon>
        <taxon>Malvoideae</taxon>
        <taxon>Gossypium</taxon>
    </lineage>
</organism>
<dbReference type="PANTHER" id="PTHR21681:SF0">
    <property type="entry name" value="EUKARYOTIC TRANSLATION INITIATION FACTOR 3 SUBUNIT J"/>
    <property type="match status" value="1"/>
</dbReference>
<dbReference type="OrthoDB" id="20381at2759"/>
<accession>A0A2P5W2G5</accession>
<dbReference type="Gene3D" id="1.10.246.60">
    <property type="entry name" value="Eukaryotic translation initiation factor 3 like domains"/>
    <property type="match status" value="1"/>
</dbReference>